<dbReference type="Gene3D" id="3.30.460.10">
    <property type="entry name" value="Beta Polymerase, domain 2"/>
    <property type="match status" value="1"/>
</dbReference>
<evidence type="ECO:0000313" key="2">
    <source>
        <dbReference type="Proteomes" id="UP000638648"/>
    </source>
</evidence>
<dbReference type="SUPFAM" id="SSF81301">
    <property type="entry name" value="Nucleotidyltransferase"/>
    <property type="match status" value="1"/>
</dbReference>
<evidence type="ECO:0000313" key="1">
    <source>
        <dbReference type="EMBL" id="MBE1605791.1"/>
    </source>
</evidence>
<proteinExistence type="predicted"/>
<gene>
    <name evidence="1" type="ORF">HEB94_002639</name>
</gene>
<dbReference type="RefSeq" id="WP_202896307.1">
    <property type="nucleotide sequence ID" value="NZ_BAABJL010000278.1"/>
</dbReference>
<sequence>MQLVELIEWQPDWAKDFDVLAARIRQAAGSSVVRVDHIGSTSVPGMVAKDCIDVQAIVRSLSDEQLTQGLLSAGFTRSPGAGEYRDHVPERWDGDPAAWDKLVFRPPAGTRTGNVHVRIAGRPNERYALLFRDFLTEDEAAREAWAEFKRRLARAVPADLSTYGQIKDPATDVLMAAAERWARETGWTPSQSVSAASAIPRD</sequence>
<dbReference type="PANTHER" id="PTHR34822">
    <property type="entry name" value="GRPB DOMAIN PROTEIN (AFU_ORTHOLOGUE AFUA_1G01530)"/>
    <property type="match status" value="1"/>
</dbReference>
<dbReference type="InterPro" id="IPR043519">
    <property type="entry name" value="NT_sf"/>
</dbReference>
<dbReference type="InterPro" id="IPR007344">
    <property type="entry name" value="GrpB/CoaE"/>
</dbReference>
<dbReference type="Pfam" id="PF04229">
    <property type="entry name" value="GrpB"/>
    <property type="match status" value="1"/>
</dbReference>
<dbReference type="PANTHER" id="PTHR34822:SF1">
    <property type="entry name" value="GRPB FAMILY PROTEIN"/>
    <property type="match status" value="1"/>
</dbReference>
<dbReference type="AlphaFoldDB" id="A0A927RI41"/>
<dbReference type="EMBL" id="JADBEM010000001">
    <property type="protein sequence ID" value="MBE1605791.1"/>
    <property type="molecule type" value="Genomic_DNA"/>
</dbReference>
<protein>
    <submittedName>
        <fullName evidence="1">GrpB-like predicted nucleotidyltransferase (UPF0157 family)</fullName>
    </submittedName>
</protein>
<keyword evidence="2" id="KW-1185">Reference proteome</keyword>
<organism evidence="1 2">
    <name type="scientific">Actinopolymorpha pittospori</name>
    <dbReference type="NCBI Taxonomy" id="648752"/>
    <lineage>
        <taxon>Bacteria</taxon>
        <taxon>Bacillati</taxon>
        <taxon>Actinomycetota</taxon>
        <taxon>Actinomycetes</taxon>
        <taxon>Propionibacteriales</taxon>
        <taxon>Actinopolymorphaceae</taxon>
        <taxon>Actinopolymorpha</taxon>
    </lineage>
</organism>
<reference evidence="1" key="1">
    <citation type="submission" date="2020-10" db="EMBL/GenBank/DDBJ databases">
        <title>Sequencing the genomes of 1000 actinobacteria strains.</title>
        <authorList>
            <person name="Klenk H.-P."/>
        </authorList>
    </citation>
    <scope>NUCLEOTIDE SEQUENCE</scope>
    <source>
        <strain evidence="1">DSM 45354</strain>
    </source>
</reference>
<comment type="caution">
    <text evidence="1">The sequence shown here is derived from an EMBL/GenBank/DDBJ whole genome shotgun (WGS) entry which is preliminary data.</text>
</comment>
<accession>A0A927RI41</accession>
<name>A0A927RI41_9ACTN</name>
<dbReference type="Proteomes" id="UP000638648">
    <property type="component" value="Unassembled WGS sequence"/>
</dbReference>